<dbReference type="PANTHER" id="PTHR12128:SF66">
    <property type="entry name" value="4-HYDROXY-2-OXOGLUTARATE ALDOLASE, MITOCHONDRIAL"/>
    <property type="match status" value="1"/>
</dbReference>
<dbReference type="AlphaFoldDB" id="A0A1I4E883"/>
<dbReference type="SUPFAM" id="SSF51569">
    <property type="entry name" value="Aldolase"/>
    <property type="match status" value="1"/>
</dbReference>
<dbReference type="CDD" id="cd00408">
    <property type="entry name" value="DHDPS-like"/>
    <property type="match status" value="1"/>
</dbReference>
<feature type="binding site" evidence="6">
    <location>
        <position position="207"/>
    </location>
    <ligand>
        <name>pyruvate</name>
        <dbReference type="ChEBI" id="CHEBI:15361"/>
    </ligand>
</feature>
<dbReference type="PRINTS" id="PR00146">
    <property type="entry name" value="DHPICSNTHASE"/>
</dbReference>
<dbReference type="GO" id="GO:0005829">
    <property type="term" value="C:cytosol"/>
    <property type="evidence" value="ECO:0007669"/>
    <property type="project" value="TreeGrafter"/>
</dbReference>
<dbReference type="SMART" id="SM01130">
    <property type="entry name" value="DHDPS"/>
    <property type="match status" value="1"/>
</dbReference>
<accession>A0A1I4E883</accession>
<dbReference type="OrthoDB" id="9782828at2"/>
<feature type="binding site" evidence="6">
    <location>
        <position position="50"/>
    </location>
    <ligand>
        <name>pyruvate</name>
        <dbReference type="ChEBI" id="CHEBI:15361"/>
    </ligand>
</feature>
<keyword evidence="2 4" id="KW-0456">Lyase</keyword>
<comment type="similarity">
    <text evidence="1 4">Belongs to the DapA family.</text>
</comment>
<dbReference type="STRING" id="1280847.SAMN04488036_104100"/>
<name>A0A1I4E883_9RHOB</name>
<dbReference type="EMBL" id="FOSZ01000004">
    <property type="protein sequence ID" value="SFL01965.1"/>
    <property type="molecule type" value="Genomic_DNA"/>
</dbReference>
<dbReference type="PANTHER" id="PTHR12128">
    <property type="entry name" value="DIHYDRODIPICOLINATE SYNTHASE"/>
    <property type="match status" value="1"/>
</dbReference>
<proteinExistence type="inferred from homology"/>
<dbReference type="InterPro" id="IPR020624">
    <property type="entry name" value="Schiff_base-form_aldolases_CS"/>
</dbReference>
<evidence type="ECO:0000256" key="4">
    <source>
        <dbReference type="PIRNR" id="PIRNR001365"/>
    </source>
</evidence>
<dbReference type="Gene3D" id="3.20.20.70">
    <property type="entry name" value="Aldolase class I"/>
    <property type="match status" value="1"/>
</dbReference>
<dbReference type="InterPro" id="IPR013785">
    <property type="entry name" value="Aldolase_TIM"/>
</dbReference>
<feature type="active site" description="Schiff-base intermediate with substrate" evidence="5">
    <location>
        <position position="166"/>
    </location>
</feature>
<sequence>MTPIFKFEGIYTPVVTPYHTDGRVNFDTLANVIDHLIDRGVHGLISGGSTGENYAQTVAERVEIARFTNDRIKGRVPLVMGTGAMLTDDSIALAVAGREMGADAILLASPPYAVPTDRENALNALAIDKAANLPVMLYNYPHRTGTMMGEEFLDRVGRSRNFCGIKESSGDINRVHLLARDYPHIQLGCGMDDQALEFFAWGAPFWVCGGSNFLPDEHVALYQACVVEGNFDKGRRIMSALMPLMRVLEQGGKFIQTIKYGVTLNGMDTGPVRAPLKGLNKDDKRALEQVVRVLKTTISNIQAEG</sequence>
<evidence type="ECO:0000256" key="6">
    <source>
        <dbReference type="PIRSR" id="PIRSR001365-2"/>
    </source>
</evidence>
<dbReference type="PROSITE" id="PS00665">
    <property type="entry name" value="DHDPS_1"/>
    <property type="match status" value="1"/>
</dbReference>
<dbReference type="GO" id="GO:0008840">
    <property type="term" value="F:4-hydroxy-tetrahydrodipicolinate synthase activity"/>
    <property type="evidence" value="ECO:0007669"/>
    <property type="project" value="TreeGrafter"/>
</dbReference>
<dbReference type="Pfam" id="PF00701">
    <property type="entry name" value="DHDPS"/>
    <property type="match status" value="1"/>
</dbReference>
<protein>
    <submittedName>
        <fullName evidence="7">4-hydroxy-tetrahydrodipicolinate synthase</fullName>
    </submittedName>
</protein>
<evidence type="ECO:0000256" key="2">
    <source>
        <dbReference type="ARBA" id="ARBA00023239"/>
    </source>
</evidence>
<evidence type="ECO:0000256" key="3">
    <source>
        <dbReference type="ARBA" id="ARBA00023270"/>
    </source>
</evidence>
<keyword evidence="8" id="KW-1185">Reference proteome</keyword>
<organism evidence="7 8">
    <name type="scientific">Shimia haliotis</name>
    <dbReference type="NCBI Taxonomy" id="1280847"/>
    <lineage>
        <taxon>Bacteria</taxon>
        <taxon>Pseudomonadati</taxon>
        <taxon>Pseudomonadota</taxon>
        <taxon>Alphaproteobacteria</taxon>
        <taxon>Rhodobacterales</taxon>
        <taxon>Roseobacteraceae</taxon>
    </lineage>
</organism>
<dbReference type="PIRSF" id="PIRSF001365">
    <property type="entry name" value="DHDPS"/>
    <property type="match status" value="1"/>
</dbReference>
<evidence type="ECO:0000256" key="1">
    <source>
        <dbReference type="ARBA" id="ARBA00007592"/>
    </source>
</evidence>
<gene>
    <name evidence="7" type="ORF">SAMN04488036_104100</name>
</gene>
<reference evidence="8" key="1">
    <citation type="submission" date="2016-10" db="EMBL/GenBank/DDBJ databases">
        <authorList>
            <person name="Varghese N."/>
            <person name="Submissions S."/>
        </authorList>
    </citation>
    <scope>NUCLEOTIDE SEQUENCE [LARGE SCALE GENOMIC DNA]</scope>
    <source>
        <strain evidence="8">DSM 28453</strain>
    </source>
</reference>
<keyword evidence="3" id="KW-0704">Schiff base</keyword>
<dbReference type="InterPro" id="IPR002220">
    <property type="entry name" value="DapA-like"/>
</dbReference>
<dbReference type="RefSeq" id="WP_093323740.1">
    <property type="nucleotide sequence ID" value="NZ_FOSZ01000004.1"/>
</dbReference>
<evidence type="ECO:0000256" key="5">
    <source>
        <dbReference type="PIRSR" id="PIRSR001365-1"/>
    </source>
</evidence>
<evidence type="ECO:0000313" key="7">
    <source>
        <dbReference type="EMBL" id="SFL01965.1"/>
    </source>
</evidence>
<evidence type="ECO:0000313" key="8">
    <source>
        <dbReference type="Proteomes" id="UP000198851"/>
    </source>
</evidence>
<dbReference type="Proteomes" id="UP000198851">
    <property type="component" value="Unassembled WGS sequence"/>
</dbReference>
<feature type="active site" description="Proton donor/acceptor" evidence="5">
    <location>
        <position position="138"/>
    </location>
</feature>